<evidence type="ECO:0000313" key="6">
    <source>
        <dbReference type="Proteomes" id="UP000050544"/>
    </source>
</evidence>
<protein>
    <submittedName>
        <fullName evidence="5">2-hydroxyhepta-2,4-diene-1,7-dioate isomerase</fullName>
    </submittedName>
</protein>
<dbReference type="InterPro" id="IPR011234">
    <property type="entry name" value="Fumarylacetoacetase-like_C"/>
</dbReference>
<proteinExistence type="inferred from homology"/>
<dbReference type="PANTHER" id="PTHR42796:SF4">
    <property type="entry name" value="FUMARYLACETOACETATE HYDROLASE DOMAIN-CONTAINING PROTEIN 2A"/>
    <property type="match status" value="1"/>
</dbReference>
<dbReference type="Gene3D" id="3.90.850.10">
    <property type="entry name" value="Fumarylacetoacetase-like, C-terminal domain"/>
    <property type="match status" value="1"/>
</dbReference>
<dbReference type="Proteomes" id="UP000050544">
    <property type="component" value="Unassembled WGS sequence"/>
</dbReference>
<evidence type="ECO:0000313" key="5">
    <source>
        <dbReference type="EMBL" id="KPL84601.1"/>
    </source>
</evidence>
<dbReference type="PATRIC" id="fig|869279.4.peg.1198"/>
<dbReference type="STRING" id="869279.SE15_05960"/>
<comment type="caution">
    <text evidence="5">The sequence shown here is derived from an EMBL/GenBank/DDBJ whole genome shotgun (WGS) entry which is preliminary data.</text>
</comment>
<evidence type="ECO:0000256" key="2">
    <source>
        <dbReference type="ARBA" id="ARBA00022723"/>
    </source>
</evidence>
<evidence type="ECO:0000256" key="1">
    <source>
        <dbReference type="ARBA" id="ARBA00010211"/>
    </source>
</evidence>
<reference evidence="5 6" key="1">
    <citation type="submission" date="2015-07" db="EMBL/GenBank/DDBJ databases">
        <title>Whole genome sequence of Thermanaerothrix daxensis DSM 23592.</title>
        <authorList>
            <person name="Hemp J."/>
            <person name="Ward L.M."/>
            <person name="Pace L.A."/>
            <person name="Fischer W.W."/>
        </authorList>
    </citation>
    <scope>NUCLEOTIDE SEQUENCE [LARGE SCALE GENOMIC DNA]</scope>
    <source>
        <strain evidence="5 6">GNS-1</strain>
    </source>
</reference>
<feature type="domain" description="Rv2993c-like N-terminal" evidence="4">
    <location>
        <begin position="1"/>
        <end position="50"/>
    </location>
</feature>
<dbReference type="PANTHER" id="PTHR42796">
    <property type="entry name" value="FUMARYLACETOACETATE HYDROLASE DOMAIN-CONTAINING PROTEIN 2A-RELATED"/>
    <property type="match status" value="1"/>
</dbReference>
<keyword evidence="5" id="KW-0413">Isomerase</keyword>
<dbReference type="FunFam" id="3.90.850.10:FF:000002">
    <property type="entry name" value="2-hydroxyhepta-2,4-diene-1,7-dioate isomerase"/>
    <property type="match status" value="1"/>
</dbReference>
<dbReference type="InterPro" id="IPR036663">
    <property type="entry name" value="Fumarylacetoacetase_C_sf"/>
</dbReference>
<dbReference type="AlphaFoldDB" id="A0A0P6YP14"/>
<dbReference type="OrthoDB" id="9805307at2"/>
<keyword evidence="2" id="KW-0479">Metal-binding</keyword>
<dbReference type="GO" id="GO:0046872">
    <property type="term" value="F:metal ion binding"/>
    <property type="evidence" value="ECO:0007669"/>
    <property type="project" value="UniProtKB-KW"/>
</dbReference>
<dbReference type="Pfam" id="PF01557">
    <property type="entry name" value="FAA_hydrolase"/>
    <property type="match status" value="1"/>
</dbReference>
<dbReference type="RefSeq" id="WP_054521151.1">
    <property type="nucleotide sequence ID" value="NZ_LGKO01000002.1"/>
</dbReference>
<accession>A0A0P6YP14</accession>
<name>A0A0P6YP14_9CHLR</name>
<dbReference type="InterPro" id="IPR051121">
    <property type="entry name" value="FAH"/>
</dbReference>
<dbReference type="InterPro" id="IPR018833">
    <property type="entry name" value="Rv2993c-like_N"/>
</dbReference>
<dbReference type="Gene3D" id="2.30.30.370">
    <property type="entry name" value="FAH"/>
    <property type="match status" value="1"/>
</dbReference>
<feature type="domain" description="Fumarylacetoacetase-like C-terminal" evidence="3">
    <location>
        <begin position="55"/>
        <end position="250"/>
    </location>
</feature>
<gene>
    <name evidence="5" type="ORF">SE15_05960</name>
</gene>
<evidence type="ECO:0000259" key="4">
    <source>
        <dbReference type="Pfam" id="PF10370"/>
    </source>
</evidence>
<dbReference type="GO" id="GO:0016853">
    <property type="term" value="F:isomerase activity"/>
    <property type="evidence" value="ECO:0007669"/>
    <property type="project" value="UniProtKB-KW"/>
</dbReference>
<dbReference type="EMBL" id="LGKO01000002">
    <property type="protein sequence ID" value="KPL84601.1"/>
    <property type="molecule type" value="Genomic_DNA"/>
</dbReference>
<comment type="similarity">
    <text evidence="1">Belongs to the FAH family.</text>
</comment>
<dbReference type="SUPFAM" id="SSF56529">
    <property type="entry name" value="FAH"/>
    <property type="match status" value="1"/>
</dbReference>
<keyword evidence="6" id="KW-1185">Reference proteome</keyword>
<evidence type="ECO:0000259" key="3">
    <source>
        <dbReference type="Pfam" id="PF01557"/>
    </source>
</evidence>
<dbReference type="Pfam" id="PF10370">
    <property type="entry name" value="Rv2993c-like_N"/>
    <property type="match status" value="1"/>
</dbReference>
<dbReference type="GO" id="GO:0019752">
    <property type="term" value="P:carboxylic acid metabolic process"/>
    <property type="evidence" value="ECO:0007669"/>
    <property type="project" value="UniProtKB-ARBA"/>
</dbReference>
<organism evidence="5 6">
    <name type="scientific">Thermanaerothrix daxensis</name>
    <dbReference type="NCBI Taxonomy" id="869279"/>
    <lineage>
        <taxon>Bacteria</taxon>
        <taxon>Bacillati</taxon>
        <taxon>Chloroflexota</taxon>
        <taxon>Anaerolineae</taxon>
        <taxon>Anaerolineales</taxon>
        <taxon>Anaerolineaceae</taxon>
        <taxon>Thermanaerothrix</taxon>
    </lineage>
</organism>
<sequence>MRLVRFLHEGEIHYGWVYGEFIGPIEGNPFYEFRRLEARLPISSVKLLAPVQPTKIICVGRNYAEHAHEHGAEVPEIPLLFLKPPSSVIGPDEAIVLPPQSQQVEHEAELAVVVGRRGRWIRAEEAEQYVFGYTIGNDVTARDLQRRDGQWTRAKGFDTFCPLGPWVETDLDIRDLPIICRVNGEVRQLGSTREMVFSVAQLIAFISSIMTLEPGDVILTGTPAGVSPIHPGDIVSITIEGIGALTNPVVAEEPVS</sequence>